<dbReference type="PIRSF" id="PIRSF006806">
    <property type="entry name" value="FTHF_cligase"/>
    <property type="match status" value="1"/>
</dbReference>
<dbReference type="Proteomes" id="UP000273001">
    <property type="component" value="Chromosome"/>
</dbReference>
<evidence type="ECO:0000256" key="2">
    <source>
        <dbReference type="ARBA" id="ARBA00022741"/>
    </source>
</evidence>
<keyword evidence="6" id="KW-1185">Reference proteome</keyword>
<organism evidence="5 6">
    <name type="scientific">Actinomyces lilanjuaniae</name>
    <dbReference type="NCBI Taxonomy" id="2321394"/>
    <lineage>
        <taxon>Bacteria</taxon>
        <taxon>Bacillati</taxon>
        <taxon>Actinomycetota</taxon>
        <taxon>Actinomycetes</taxon>
        <taxon>Actinomycetales</taxon>
        <taxon>Actinomycetaceae</taxon>
        <taxon>Actinomyces</taxon>
    </lineage>
</organism>
<dbReference type="GO" id="GO:0030272">
    <property type="term" value="F:5-formyltetrahydrofolate cyclo-ligase activity"/>
    <property type="evidence" value="ECO:0007669"/>
    <property type="project" value="UniProtKB-EC"/>
</dbReference>
<dbReference type="Pfam" id="PF01812">
    <property type="entry name" value="5-FTHF_cyc-lig"/>
    <property type="match status" value="1"/>
</dbReference>
<accession>A0ABN5PQJ2</accession>
<protein>
    <recommendedName>
        <fullName evidence="4">5-formyltetrahydrofolate cyclo-ligase</fullName>
        <ecNumber evidence="4">6.3.3.2</ecNumber>
    </recommendedName>
</protein>
<keyword evidence="5" id="KW-0436">Ligase</keyword>
<keyword evidence="4" id="KW-0460">Magnesium</keyword>
<dbReference type="InterPro" id="IPR024185">
    <property type="entry name" value="FTHF_cligase-like_sf"/>
</dbReference>
<comment type="similarity">
    <text evidence="1 4">Belongs to the 5-formyltetrahydrofolate cyclo-ligase family.</text>
</comment>
<comment type="cofactor">
    <cofactor evidence="4">
        <name>Mg(2+)</name>
        <dbReference type="ChEBI" id="CHEBI:18420"/>
    </cofactor>
</comment>
<keyword evidence="2 4" id="KW-0547">Nucleotide-binding</keyword>
<gene>
    <name evidence="5" type="ORF">D5R93_11355</name>
</gene>
<dbReference type="EMBL" id="CP032514">
    <property type="protein sequence ID" value="AYD90446.1"/>
    <property type="molecule type" value="Genomic_DNA"/>
</dbReference>
<comment type="catalytic activity">
    <reaction evidence="4">
        <text>(6S)-5-formyl-5,6,7,8-tetrahydrofolate + ATP = (6R)-5,10-methenyltetrahydrofolate + ADP + phosphate</text>
        <dbReference type="Rhea" id="RHEA:10488"/>
        <dbReference type="ChEBI" id="CHEBI:30616"/>
        <dbReference type="ChEBI" id="CHEBI:43474"/>
        <dbReference type="ChEBI" id="CHEBI:57455"/>
        <dbReference type="ChEBI" id="CHEBI:57457"/>
        <dbReference type="ChEBI" id="CHEBI:456216"/>
        <dbReference type="EC" id="6.3.3.2"/>
    </reaction>
</comment>
<dbReference type="PANTHER" id="PTHR23407:SF1">
    <property type="entry name" value="5-FORMYLTETRAHYDROFOLATE CYCLO-LIGASE"/>
    <property type="match status" value="1"/>
</dbReference>
<dbReference type="PANTHER" id="PTHR23407">
    <property type="entry name" value="ATPASE INHIBITOR/5-FORMYLTETRAHYDROFOLATE CYCLO-LIGASE"/>
    <property type="match status" value="1"/>
</dbReference>
<evidence type="ECO:0000313" key="5">
    <source>
        <dbReference type="EMBL" id="AYD90446.1"/>
    </source>
</evidence>
<evidence type="ECO:0000256" key="1">
    <source>
        <dbReference type="ARBA" id="ARBA00010638"/>
    </source>
</evidence>
<keyword evidence="4" id="KW-0479">Metal-binding</keyword>
<name>A0ABN5PQJ2_9ACTO</name>
<reference evidence="5 6" key="1">
    <citation type="submission" date="2018-09" db="EMBL/GenBank/DDBJ databases">
        <authorList>
            <person name="Li J."/>
        </authorList>
    </citation>
    <scope>NUCLEOTIDE SEQUENCE [LARGE SCALE GENOMIC DNA]</scope>
    <source>
        <strain evidence="5 6">2129</strain>
    </source>
</reference>
<proteinExistence type="inferred from homology"/>
<evidence type="ECO:0000256" key="3">
    <source>
        <dbReference type="ARBA" id="ARBA00022840"/>
    </source>
</evidence>
<dbReference type="InterPro" id="IPR037171">
    <property type="entry name" value="NagB/RpiA_transferase-like"/>
</dbReference>
<dbReference type="EC" id="6.3.3.2" evidence="4"/>
<sequence>MSDGARTLPDTGALTTDDAKERLREVLRERRSSFHRHPTHGHGPGCEALTVHALQAVDGAQCVAVFVSVGAEPCTRLLLERLSEQGVEVLLPVLGPRLARCWGRFRGNHDLAERSPGRPPEPGGQTLPAQAVAQAEALIVPALAVDSSGHRLGQGGGWYDRMLPLRRDGAPAFAVVHPDELFTDRLPVEPHDQRVDAVICEEQWFLLEGSQFSSSGPPPG</sequence>
<dbReference type="NCBIfam" id="TIGR02727">
    <property type="entry name" value="MTHFS_bact"/>
    <property type="match status" value="1"/>
</dbReference>
<keyword evidence="3 4" id="KW-0067">ATP-binding</keyword>
<dbReference type="SUPFAM" id="SSF100950">
    <property type="entry name" value="NagB/RpiA/CoA transferase-like"/>
    <property type="match status" value="1"/>
</dbReference>
<dbReference type="InterPro" id="IPR002698">
    <property type="entry name" value="FTHF_cligase"/>
</dbReference>
<evidence type="ECO:0000256" key="4">
    <source>
        <dbReference type="RuleBase" id="RU361279"/>
    </source>
</evidence>
<evidence type="ECO:0000313" key="6">
    <source>
        <dbReference type="Proteomes" id="UP000273001"/>
    </source>
</evidence>
<dbReference type="RefSeq" id="WP_119837145.1">
    <property type="nucleotide sequence ID" value="NZ_CP032514.1"/>
</dbReference>
<dbReference type="Gene3D" id="3.40.50.10420">
    <property type="entry name" value="NagB/RpiA/CoA transferase-like"/>
    <property type="match status" value="1"/>
</dbReference>